<protein>
    <submittedName>
        <fullName evidence="2">Uncharacterized protein</fullName>
    </submittedName>
</protein>
<keyword evidence="1" id="KW-1133">Transmembrane helix</keyword>
<keyword evidence="1" id="KW-0472">Membrane</keyword>
<sequence>MENPVVILSLPLIFIVVMSLIKMAKKKRSDGKPWFRIEKVEENE</sequence>
<dbReference type="EMBL" id="UINC01002623">
    <property type="protein sequence ID" value="SUZ98628.1"/>
    <property type="molecule type" value="Genomic_DNA"/>
</dbReference>
<accession>A0A381S5L3</accession>
<reference evidence="2" key="1">
    <citation type="submission" date="2018-05" db="EMBL/GenBank/DDBJ databases">
        <authorList>
            <person name="Lanie J.A."/>
            <person name="Ng W.-L."/>
            <person name="Kazmierczak K.M."/>
            <person name="Andrzejewski T.M."/>
            <person name="Davidsen T.M."/>
            <person name="Wayne K.J."/>
            <person name="Tettelin H."/>
            <person name="Glass J.I."/>
            <person name="Rusch D."/>
            <person name="Podicherti R."/>
            <person name="Tsui H.-C.T."/>
            <person name="Winkler M.E."/>
        </authorList>
    </citation>
    <scope>NUCLEOTIDE SEQUENCE</scope>
</reference>
<keyword evidence="1" id="KW-0812">Transmembrane</keyword>
<gene>
    <name evidence="2" type="ORF">METZ01_LOCUS51482</name>
</gene>
<evidence type="ECO:0000256" key="1">
    <source>
        <dbReference type="SAM" id="Phobius"/>
    </source>
</evidence>
<organism evidence="2">
    <name type="scientific">marine metagenome</name>
    <dbReference type="NCBI Taxonomy" id="408172"/>
    <lineage>
        <taxon>unclassified sequences</taxon>
        <taxon>metagenomes</taxon>
        <taxon>ecological metagenomes</taxon>
    </lineage>
</organism>
<evidence type="ECO:0000313" key="2">
    <source>
        <dbReference type="EMBL" id="SUZ98628.1"/>
    </source>
</evidence>
<dbReference type="AlphaFoldDB" id="A0A381S5L3"/>
<feature type="transmembrane region" description="Helical" evidence="1">
    <location>
        <begin position="6"/>
        <end position="24"/>
    </location>
</feature>
<name>A0A381S5L3_9ZZZZ</name>
<proteinExistence type="predicted"/>